<dbReference type="AlphaFoldDB" id="A0A510V456"/>
<dbReference type="OrthoDB" id="9764271at2"/>
<gene>
    <name evidence="2" type="ORF">CXY01_21830</name>
</gene>
<keyword evidence="1" id="KW-0732">Signal</keyword>
<feature type="chain" id="PRO_5022069131" description="Hemagglutinin" evidence="1">
    <location>
        <begin position="33"/>
        <end position="689"/>
    </location>
</feature>
<name>A0A510V456_9CELL</name>
<evidence type="ECO:0000313" key="2">
    <source>
        <dbReference type="EMBL" id="GEK21663.1"/>
    </source>
</evidence>
<dbReference type="Proteomes" id="UP000321118">
    <property type="component" value="Unassembled WGS sequence"/>
</dbReference>
<dbReference type="EMBL" id="BJUB01000006">
    <property type="protein sequence ID" value="GEK21663.1"/>
    <property type="molecule type" value="Genomic_DNA"/>
</dbReference>
<protein>
    <recommendedName>
        <fullName evidence="4">Hemagglutinin</fullName>
    </recommendedName>
</protein>
<organism evidence="2 3">
    <name type="scientific">Cellulomonas xylanilytica</name>
    <dbReference type="NCBI Taxonomy" id="233583"/>
    <lineage>
        <taxon>Bacteria</taxon>
        <taxon>Bacillati</taxon>
        <taxon>Actinomycetota</taxon>
        <taxon>Actinomycetes</taxon>
        <taxon>Micrococcales</taxon>
        <taxon>Cellulomonadaceae</taxon>
        <taxon>Cellulomonas</taxon>
    </lineage>
</organism>
<keyword evidence="3" id="KW-1185">Reference proteome</keyword>
<reference evidence="2 3" key="1">
    <citation type="submission" date="2019-07" db="EMBL/GenBank/DDBJ databases">
        <title>Whole genome shotgun sequence of Cellulomonas xylanilytica NBRC 101102.</title>
        <authorList>
            <person name="Hosoyama A."/>
            <person name="Uohara A."/>
            <person name="Ohji S."/>
            <person name="Ichikawa N."/>
        </authorList>
    </citation>
    <scope>NUCLEOTIDE SEQUENCE [LARGE SCALE GENOMIC DNA]</scope>
    <source>
        <strain evidence="2 3">NBRC 101102</strain>
    </source>
</reference>
<evidence type="ECO:0000313" key="3">
    <source>
        <dbReference type="Proteomes" id="UP000321118"/>
    </source>
</evidence>
<evidence type="ECO:0008006" key="4">
    <source>
        <dbReference type="Google" id="ProtNLM"/>
    </source>
</evidence>
<comment type="caution">
    <text evidence="2">The sequence shown here is derived from an EMBL/GenBank/DDBJ whole genome shotgun (WGS) entry which is preliminary data.</text>
</comment>
<accession>A0A510V456</accession>
<dbReference type="RefSeq" id="WP_146927454.1">
    <property type="nucleotide sequence ID" value="NZ_BJUB01000006.1"/>
</dbReference>
<evidence type="ECO:0000256" key="1">
    <source>
        <dbReference type="SAM" id="SignalP"/>
    </source>
</evidence>
<sequence>MTSSSTPWRRLVSFVVAAAVGLLGLTAVTVGAAAPAAAADLSTFDPGYLVSEQNFWDSTVMSAADIQAFLNARGSTCLPNPTDGAPCLKDVRQDTTSRTPDDRCAGGYAGAASESAATIIAKVAQACGVSPRVILVTLQKEQGLVTTKKPTQDMYRKAMGYGCPDTAPCDAQYFWFQNQVYRAAWQFRSYALTPTRWTHRAGMVNNIRFHPNAACGTSPVTIRNQATAGLYNYTPYQPNAAALAAGYGTGDSCSSYGNRNFVSYWTDWFGSPTGVPPVGSVDAIGLTNAGITVAGWALDPDTSASIAVHVYIDGVGTAITANQSRPDIGAIYTKHGDKHGFTFTSPQDPGSHGICVYAINSDPGSNTLLTCRTVVVPDKAPIGSVDTVTSTSSSITVGGWVIDPDTSASTQVHIYMDGVGVAVNADRSRPDLVAAFGRGDKHGFTHTLPAKVGRHQLCVYGINTAKAPHTLLWCGTVDVRDVTAAPFGSFDSVTTKGQTVSFSGWTIDPDTTAPTDVHVYIDGVATTSIKADKSRPDVATAFGKGDKHGFAWSTTLANGPHTACLHAINTQGIPHTLLGCRTFTVANAAPIGAVDAVTVSAGSVTISGWTLDPDTSDPTQAHVYIDGAGVALVADQSRPDVGAAFGRGDRHGFSHTAALSAGSHAMCVYAIDTAGGSNTTLTCRTFSVP</sequence>
<feature type="signal peptide" evidence="1">
    <location>
        <begin position="1"/>
        <end position="32"/>
    </location>
</feature>
<proteinExistence type="predicted"/>